<keyword evidence="2 5" id="KW-0378">Hydrolase</keyword>
<dbReference type="PANTHER" id="PTHR31297">
    <property type="entry name" value="GLUCAN ENDO-1,6-BETA-GLUCOSIDASE B"/>
    <property type="match status" value="1"/>
</dbReference>
<evidence type="ECO:0000256" key="3">
    <source>
        <dbReference type="ARBA" id="ARBA00023295"/>
    </source>
</evidence>
<dbReference type="GeneID" id="8105062"/>
<dbReference type="SUPFAM" id="SSF51445">
    <property type="entry name" value="(Trans)glycosidases"/>
    <property type="match status" value="1"/>
</dbReference>
<evidence type="ECO:0000256" key="2">
    <source>
        <dbReference type="ARBA" id="ARBA00022801"/>
    </source>
</evidence>
<dbReference type="FunFam" id="3.20.20.80:FF:000100">
    <property type="entry name" value="Glycoside hydrolase superfamily"/>
    <property type="match status" value="1"/>
</dbReference>
<evidence type="ECO:0000313" key="7">
    <source>
        <dbReference type="EMBL" id="EED20077.1"/>
    </source>
</evidence>
<dbReference type="VEuPathDB" id="FungiDB:TSTA_033240"/>
<evidence type="ECO:0000313" key="8">
    <source>
        <dbReference type="Proteomes" id="UP000001745"/>
    </source>
</evidence>
<dbReference type="InterPro" id="IPR017853">
    <property type="entry name" value="GH"/>
</dbReference>
<dbReference type="OMA" id="KWYDEVL"/>
<dbReference type="GO" id="GO:0005737">
    <property type="term" value="C:cytoplasm"/>
    <property type="evidence" value="ECO:0007669"/>
    <property type="project" value="UniProtKB-ARBA"/>
</dbReference>
<dbReference type="Pfam" id="PF00150">
    <property type="entry name" value="Cellulase"/>
    <property type="match status" value="1"/>
</dbReference>
<dbReference type="eggNOG" id="ENOG502QVVM">
    <property type="taxonomic scope" value="Eukaryota"/>
</dbReference>
<dbReference type="FunCoup" id="B8M5V0">
    <property type="interactions" value="56"/>
</dbReference>
<dbReference type="InterPro" id="IPR001547">
    <property type="entry name" value="Glyco_hydro_5"/>
</dbReference>
<dbReference type="RefSeq" id="XP_002480511.1">
    <property type="nucleotide sequence ID" value="XM_002480466.1"/>
</dbReference>
<accession>B8M5V0</accession>
<evidence type="ECO:0000259" key="6">
    <source>
        <dbReference type="Pfam" id="PF00150"/>
    </source>
</evidence>
<evidence type="ECO:0000256" key="1">
    <source>
        <dbReference type="ARBA" id="ARBA00005641"/>
    </source>
</evidence>
<keyword evidence="8" id="KW-1185">Reference proteome</keyword>
<keyword evidence="3 5" id="KW-0326">Glycosidase</keyword>
<dbReference type="InParanoid" id="B8M5V0"/>
<comment type="similarity">
    <text evidence="1 5">Belongs to the glycosyl hydrolase 5 (cellulase A) family.</text>
</comment>
<dbReference type="GO" id="GO:0071555">
    <property type="term" value="P:cell wall organization"/>
    <property type="evidence" value="ECO:0007669"/>
    <property type="project" value="UniProtKB-KW"/>
</dbReference>
<dbReference type="PANTHER" id="PTHR31297:SF43">
    <property type="entry name" value="GLUCAN 1,3-BETA-GLUCOSIDASE 3"/>
    <property type="match status" value="1"/>
</dbReference>
<dbReference type="GO" id="GO:0046557">
    <property type="term" value="F:glucan endo-1,6-beta-glucosidase activity"/>
    <property type="evidence" value="ECO:0007669"/>
    <property type="project" value="TreeGrafter"/>
</dbReference>
<dbReference type="HOGENOM" id="CLU_004624_8_2_1"/>
<name>B8M5V0_TALSN</name>
<protein>
    <submittedName>
        <fullName evidence="7">Glucan 1,3-beta-glucosidase, putative</fullName>
    </submittedName>
</protein>
<dbReference type="AlphaFoldDB" id="B8M5V0"/>
<feature type="domain" description="Glycoside hydrolase family 5" evidence="6">
    <location>
        <begin position="65"/>
        <end position="335"/>
    </location>
</feature>
<dbReference type="InterPro" id="IPR050386">
    <property type="entry name" value="Glycosyl_hydrolase_5"/>
</dbReference>
<dbReference type="GO" id="GO:0009986">
    <property type="term" value="C:cell surface"/>
    <property type="evidence" value="ECO:0007669"/>
    <property type="project" value="TreeGrafter"/>
</dbReference>
<evidence type="ECO:0000256" key="5">
    <source>
        <dbReference type="RuleBase" id="RU361153"/>
    </source>
</evidence>
<dbReference type="Proteomes" id="UP000001745">
    <property type="component" value="Unassembled WGS sequence"/>
</dbReference>
<dbReference type="GO" id="GO:0005576">
    <property type="term" value="C:extracellular region"/>
    <property type="evidence" value="ECO:0007669"/>
    <property type="project" value="TreeGrafter"/>
</dbReference>
<sequence length="510" mass="57830">MQSNPSPPTATDIFRYRYQHGTNLGSIFVLEKWLHPRMFEKDSKGSSEIEAVTQSLKSNGLQATRQKWEHHWQSALTKLDLIWLTDTAKCNSIRLPIGHFSLGPQFCKGTPFEGEVAQVYIKAWRAVKKIINDCYDHGIGVLIDLHALPGGANINAHSGTNSGKAELWTFDRHLKLATECIKFIVQEIVTYRLSNVIGVELCNEPSRAASSAVFKWYDDALAMVNTIDSSIPIYIGDCWDLPTAIKYAMKKNKLDNARNPVIVDTHKYYTFAAHDHSQAPQQIIERVKGSLGDITKNKRDIASCKTALSVYVGEYSCTMDGKTWSKVDNAHRQALTQQFGRAQTDKWQNMTSGSAFWTFKMNWMDGGDWGFKQQVKTGAVTPPKCLTFSVDEIKSKCHRANECREQHRTRALVQHSNYWDKTSSGTKFEHWRYELGWDLGFNDAMAFLCSKLDGKLPNIRQVAGGDKIGALELWIGKRMLETGQLSSPLAWEWEHGYRKGVKDFDKLIYT</sequence>
<proteinExistence type="inferred from homology"/>
<evidence type="ECO:0000256" key="4">
    <source>
        <dbReference type="ARBA" id="ARBA00023316"/>
    </source>
</evidence>
<gene>
    <name evidence="7" type="ORF">TSTA_033240</name>
</gene>
<organism evidence="7 8">
    <name type="scientific">Talaromyces stipitatus (strain ATCC 10500 / CBS 375.48 / QM 6759 / NRRL 1006)</name>
    <name type="common">Penicillium stipitatum</name>
    <dbReference type="NCBI Taxonomy" id="441959"/>
    <lineage>
        <taxon>Eukaryota</taxon>
        <taxon>Fungi</taxon>
        <taxon>Dikarya</taxon>
        <taxon>Ascomycota</taxon>
        <taxon>Pezizomycotina</taxon>
        <taxon>Eurotiomycetes</taxon>
        <taxon>Eurotiomycetidae</taxon>
        <taxon>Eurotiales</taxon>
        <taxon>Trichocomaceae</taxon>
        <taxon>Talaromyces</taxon>
        <taxon>Talaromyces sect. Talaromyces</taxon>
    </lineage>
</organism>
<dbReference type="Gene3D" id="3.20.20.80">
    <property type="entry name" value="Glycosidases"/>
    <property type="match status" value="1"/>
</dbReference>
<dbReference type="EMBL" id="EQ962654">
    <property type="protein sequence ID" value="EED20077.1"/>
    <property type="molecule type" value="Genomic_DNA"/>
</dbReference>
<dbReference type="OrthoDB" id="1887033at2759"/>
<dbReference type="GO" id="GO:0009251">
    <property type="term" value="P:glucan catabolic process"/>
    <property type="evidence" value="ECO:0007669"/>
    <property type="project" value="TreeGrafter"/>
</dbReference>
<reference evidence="8" key="1">
    <citation type="journal article" date="2015" name="Genome Announc.">
        <title>Genome sequence of the AIDS-associated pathogen Penicillium marneffei (ATCC18224) and its near taxonomic relative Talaromyces stipitatus (ATCC10500).</title>
        <authorList>
            <person name="Nierman W.C."/>
            <person name="Fedorova-Abrams N.D."/>
            <person name="Andrianopoulos A."/>
        </authorList>
    </citation>
    <scope>NUCLEOTIDE SEQUENCE [LARGE SCALE GENOMIC DNA]</scope>
    <source>
        <strain evidence="8">ATCC 10500 / CBS 375.48 / QM 6759 / NRRL 1006</strain>
    </source>
</reference>
<dbReference type="STRING" id="441959.B8M5V0"/>
<dbReference type="PhylomeDB" id="B8M5V0"/>
<keyword evidence="4" id="KW-0961">Cell wall biogenesis/degradation</keyword>